<dbReference type="AlphaFoldDB" id="A0A8C0RL34"/>
<reference evidence="2" key="1">
    <citation type="submission" date="2025-08" db="UniProtKB">
        <authorList>
            <consortium name="Ensembl"/>
        </authorList>
    </citation>
    <scope>IDENTIFICATION</scope>
</reference>
<evidence type="ECO:0000313" key="2">
    <source>
        <dbReference type="Ensembl" id="ENSCAFP00030025268.1"/>
    </source>
</evidence>
<accession>A0A8C0RL34</accession>
<sequence length="621" mass="68905">MLIEDPVTTCLSPSVYDMICKLGFEVKESCDINSIVTQRGEVCWQTITDCVVYTESAQSLDYRGSVMLLGPVCAAVHSHLLSLTKGQFEIRYMPWLQWTAFPELFPELVDALETPGAPALPLGLMKLTACLERALGDVFLLNGKECPFLLRDLLASEELAEVFGRPVMDVLKVFIGSPCGLNLRNILWHGFASPHEIPPKYCSVMILLTAGLGQLLERYLQRTEAVLARRPLVALTGLEELAVFPDVTSEVLSVLEEVVKKSTFVSKVMLPYWEAALIRFRSHRFADCAMLLLSQLETGLRRVFATVNECPERLLTAEILAKHLSDGKINQLPLFLGAPAMEFLWDFLNHQEGPRLRDHLSHGEFNLHDFPREATTQLLAFSVVLLLRFTDEDVLTAFKGKAAIKSLVALAEGYTAHFHPISQLKKQVLSCEKSIRVWPLLPLPQEAEEAARLEGTSEARACKSLITEILRELYHHLPESHGAVGDGDGLPAEMWPQLIRELCGTPVPTLFCPRTVVEVLTVLRNISAQCARASSQVVASAGLRHQQWVERRLRSPAEADLPAHARQVRGSLSWSGTGPAGQAFPWEAVLILPCRGTPVLNTVVILVHENMGATDPVNIWI</sequence>
<dbReference type="Proteomes" id="UP000694429">
    <property type="component" value="Unassembled WGS sequence"/>
</dbReference>
<name>A0A8C0RL34_CANLF</name>
<organism evidence="2 3">
    <name type="scientific">Canis lupus familiaris</name>
    <name type="common">Dog</name>
    <name type="synonym">Canis familiaris</name>
    <dbReference type="NCBI Taxonomy" id="9615"/>
    <lineage>
        <taxon>Eukaryota</taxon>
        <taxon>Metazoa</taxon>
        <taxon>Chordata</taxon>
        <taxon>Craniata</taxon>
        <taxon>Vertebrata</taxon>
        <taxon>Euteleostomi</taxon>
        <taxon>Mammalia</taxon>
        <taxon>Eutheria</taxon>
        <taxon>Laurasiatheria</taxon>
        <taxon>Carnivora</taxon>
        <taxon>Caniformia</taxon>
        <taxon>Canidae</taxon>
        <taxon>Canis</taxon>
    </lineage>
</organism>
<proteinExistence type="predicted"/>
<evidence type="ECO:0000313" key="3">
    <source>
        <dbReference type="Proteomes" id="UP000694429"/>
    </source>
</evidence>
<dbReference type="PANTHER" id="PTHR31701:SF2">
    <property type="entry name" value="ENDOPLASMIC RETICULUM MEMBRANE-ASSOCIATED RNA DEGRADATION PROTEIN"/>
    <property type="match status" value="1"/>
</dbReference>
<dbReference type="InterPro" id="IPR039635">
    <property type="entry name" value="ERMARD"/>
</dbReference>
<dbReference type="PANTHER" id="PTHR31701">
    <property type="entry name" value="ENDOPLASMIC RETICULUM MEMBRANE-ASSOCIATED RNA DEGRADATION PROTEIN"/>
    <property type="match status" value="1"/>
</dbReference>
<feature type="domain" description="DUF4209" evidence="1">
    <location>
        <begin position="131"/>
        <end position="211"/>
    </location>
</feature>
<protein>
    <recommendedName>
        <fullName evidence="1">DUF4209 domain-containing protein</fullName>
    </recommendedName>
</protein>
<evidence type="ECO:0000259" key="1">
    <source>
        <dbReference type="Pfam" id="PF13910"/>
    </source>
</evidence>
<dbReference type="InterPro" id="IPR025209">
    <property type="entry name" value="DUF4209"/>
</dbReference>
<dbReference type="Ensembl" id="ENSCAFT00030028984.1">
    <property type="protein sequence ID" value="ENSCAFP00030025268.1"/>
    <property type="gene ID" value="ENSCAFG00030015704.1"/>
</dbReference>
<dbReference type="Pfam" id="PF13910">
    <property type="entry name" value="DUF4209"/>
    <property type="match status" value="1"/>
</dbReference>